<dbReference type="eggNOG" id="KOG4440">
    <property type="taxonomic scope" value="Eukaryota"/>
</dbReference>
<protein>
    <recommendedName>
        <fullName evidence="12">Ionotropic glutamate receptor L-glutamate and glycine-binding domain-containing protein</fullName>
    </recommendedName>
</protein>
<evidence type="ECO:0000313" key="13">
    <source>
        <dbReference type="EMBL" id="EDO28724.1"/>
    </source>
</evidence>
<dbReference type="PANTHER" id="PTHR18966">
    <property type="entry name" value="IONOTROPIC GLUTAMATE RECEPTOR"/>
    <property type="match status" value="1"/>
</dbReference>
<name>A7SLX9_NEMVE</name>
<evidence type="ECO:0000256" key="1">
    <source>
        <dbReference type="ARBA" id="ARBA00004141"/>
    </source>
</evidence>
<feature type="non-terminal residue" evidence="14">
    <location>
        <position position="1"/>
    </location>
</feature>
<evidence type="ECO:0000256" key="9">
    <source>
        <dbReference type="ARBA" id="ARBA00023180"/>
    </source>
</evidence>
<accession>A7SLX9</accession>
<dbReference type="Gene3D" id="3.40.190.10">
    <property type="entry name" value="Periplasmic binding protein-like II"/>
    <property type="match status" value="1"/>
</dbReference>
<evidence type="ECO:0000256" key="6">
    <source>
        <dbReference type="ARBA" id="ARBA00023065"/>
    </source>
</evidence>
<evidence type="ECO:0000313" key="15">
    <source>
        <dbReference type="Proteomes" id="UP000001593"/>
    </source>
</evidence>
<evidence type="ECO:0000313" key="14">
    <source>
        <dbReference type="EMBL" id="EDO35281.1"/>
    </source>
</evidence>
<organism evidence="14 15">
    <name type="scientific">Nematostella vectensis</name>
    <name type="common">Starlet sea anemone</name>
    <dbReference type="NCBI Taxonomy" id="45351"/>
    <lineage>
        <taxon>Eukaryota</taxon>
        <taxon>Metazoa</taxon>
        <taxon>Cnidaria</taxon>
        <taxon>Anthozoa</taxon>
        <taxon>Hexacorallia</taxon>
        <taxon>Actiniaria</taxon>
        <taxon>Edwardsiidae</taxon>
        <taxon>Nematostella</taxon>
    </lineage>
</organism>
<keyword evidence="10" id="KW-1071">Ligand-gated ion channel</keyword>
<gene>
    <name evidence="13" type="ORF">NEMVEDRAFT_v1g46041</name>
    <name evidence="14" type="ORF">NEMVEDRAFT_v1g57503</name>
</gene>
<evidence type="ECO:0000256" key="11">
    <source>
        <dbReference type="ARBA" id="ARBA00023303"/>
    </source>
</evidence>
<evidence type="ECO:0000256" key="2">
    <source>
        <dbReference type="ARBA" id="ARBA00022448"/>
    </source>
</evidence>
<dbReference type="OMA" id="ITIMERQ"/>
<keyword evidence="8" id="KW-0675">Receptor</keyword>
<dbReference type="HOGENOM" id="CLU_2405714_0_0_1"/>
<feature type="domain" description="Ionotropic glutamate receptor L-glutamate and glycine-binding" evidence="12">
    <location>
        <begin position="1"/>
        <end position="47"/>
    </location>
</feature>
<keyword evidence="2" id="KW-0813">Transport</keyword>
<dbReference type="InterPro" id="IPR019594">
    <property type="entry name" value="Glu/Gly-bd"/>
</dbReference>
<evidence type="ECO:0000259" key="12">
    <source>
        <dbReference type="SMART" id="SM00918"/>
    </source>
</evidence>
<evidence type="ECO:0000256" key="5">
    <source>
        <dbReference type="ARBA" id="ARBA00023054"/>
    </source>
</evidence>
<keyword evidence="15" id="KW-1185">Reference proteome</keyword>
<comment type="subcellular location">
    <subcellularLocation>
        <location evidence="1">Membrane</location>
        <topology evidence="1">Multi-pass membrane protein</topology>
    </subcellularLocation>
</comment>
<dbReference type="EMBL" id="DS469703">
    <property type="protein sequence ID" value="EDO35281.1"/>
    <property type="molecule type" value="Genomic_DNA"/>
</dbReference>
<keyword evidence="6" id="KW-0406">Ion transport</keyword>
<evidence type="ECO:0000256" key="4">
    <source>
        <dbReference type="ARBA" id="ARBA00022989"/>
    </source>
</evidence>
<feature type="non-terminal residue" evidence="14">
    <location>
        <position position="93"/>
    </location>
</feature>
<dbReference type="GO" id="GO:0015276">
    <property type="term" value="F:ligand-gated monoatomic ion channel activity"/>
    <property type="evidence" value="ECO:0007669"/>
    <property type="project" value="InterPro"/>
</dbReference>
<evidence type="ECO:0000256" key="10">
    <source>
        <dbReference type="ARBA" id="ARBA00023286"/>
    </source>
</evidence>
<keyword evidence="3" id="KW-0812">Transmembrane</keyword>
<evidence type="ECO:0000256" key="8">
    <source>
        <dbReference type="ARBA" id="ARBA00023170"/>
    </source>
</evidence>
<dbReference type="STRING" id="45351.A7SLX9"/>
<keyword evidence="11" id="KW-0407">Ion channel</keyword>
<evidence type="ECO:0000256" key="7">
    <source>
        <dbReference type="ARBA" id="ARBA00023136"/>
    </source>
</evidence>
<dbReference type="InterPro" id="IPR015683">
    <property type="entry name" value="Ionotropic_Glu_rcpt"/>
</dbReference>
<keyword evidence="5" id="KW-0175">Coiled coil</keyword>
<dbReference type="AlphaFoldDB" id="A7SLX9"/>
<dbReference type="FunFam" id="3.40.190.10:FF:000078">
    <property type="entry name" value="glutamate receptor ionotropic, NMDA 3B"/>
    <property type="match status" value="1"/>
</dbReference>
<dbReference type="InParanoid" id="A7SLX9"/>
<sequence>GVMIDLLLLIQKQSGFTFELYLVRDGRYGSYDPELREMNGMIGDVARGTADMALATITITQERLRYVDFTTPYAGNSLTFLVKKQRKSTKSPF</sequence>
<keyword evidence="9" id="KW-0325">Glycoprotein</keyword>
<keyword evidence="7" id="KW-0472">Membrane</keyword>
<dbReference type="Proteomes" id="UP000001593">
    <property type="component" value="Unassembled WGS sequence"/>
</dbReference>
<keyword evidence="4" id="KW-1133">Transmembrane helix</keyword>
<reference evidence="14 15" key="1">
    <citation type="journal article" date="2007" name="Science">
        <title>Sea anemone genome reveals ancestral eumetazoan gene repertoire and genomic organization.</title>
        <authorList>
            <person name="Putnam N.H."/>
            <person name="Srivastava M."/>
            <person name="Hellsten U."/>
            <person name="Dirks B."/>
            <person name="Chapman J."/>
            <person name="Salamov A."/>
            <person name="Terry A."/>
            <person name="Shapiro H."/>
            <person name="Lindquist E."/>
            <person name="Kapitonov V.V."/>
            <person name="Jurka J."/>
            <person name="Genikhovich G."/>
            <person name="Grigoriev I.V."/>
            <person name="Lucas S.M."/>
            <person name="Steele R.E."/>
            <person name="Finnerty J.R."/>
            <person name="Technau U."/>
            <person name="Martindale M.Q."/>
            <person name="Rokhsar D.S."/>
        </authorList>
    </citation>
    <scope>NUCLEOTIDE SEQUENCE [LARGE SCALE GENOMIC DNA]</scope>
    <source>
        <strain evidence="15">CH2 X CH6</strain>
        <strain evidence="14">CH2 x CH6</strain>
    </source>
</reference>
<dbReference type="GO" id="GO:0043226">
    <property type="term" value="C:organelle"/>
    <property type="evidence" value="ECO:0007669"/>
    <property type="project" value="UniProtKB-ARBA"/>
</dbReference>
<dbReference type="SUPFAM" id="SSF53850">
    <property type="entry name" value="Periplasmic binding protein-like II"/>
    <property type="match status" value="1"/>
</dbReference>
<dbReference type="Pfam" id="PF10613">
    <property type="entry name" value="Lig_chan-Glu_bd"/>
    <property type="match status" value="1"/>
</dbReference>
<dbReference type="GO" id="GO:0005886">
    <property type="term" value="C:plasma membrane"/>
    <property type="evidence" value="ECO:0007669"/>
    <property type="project" value="UniProtKB-ARBA"/>
</dbReference>
<dbReference type="SMART" id="SM00918">
    <property type="entry name" value="Lig_chan-Glu_bd"/>
    <property type="match status" value="1"/>
</dbReference>
<evidence type="ECO:0000256" key="3">
    <source>
        <dbReference type="ARBA" id="ARBA00022692"/>
    </source>
</evidence>
<dbReference type="EMBL" id="DS471247">
    <property type="protein sequence ID" value="EDO28724.1"/>
    <property type="molecule type" value="Genomic_DNA"/>
</dbReference>
<proteinExistence type="predicted"/>